<dbReference type="Pfam" id="PF18949">
    <property type="entry name" value="DUF5693"/>
    <property type="match status" value="1"/>
</dbReference>
<evidence type="ECO:0000256" key="1">
    <source>
        <dbReference type="SAM" id="Phobius"/>
    </source>
</evidence>
<feature type="transmembrane region" description="Helical" evidence="1">
    <location>
        <begin position="298"/>
        <end position="320"/>
    </location>
</feature>
<dbReference type="InterPro" id="IPR043748">
    <property type="entry name" value="DUF5693"/>
</dbReference>
<keyword evidence="1" id="KW-1133">Transmembrane helix</keyword>
<name>A0A9D1PIE4_9FIRM</name>
<evidence type="ECO:0000313" key="2">
    <source>
        <dbReference type="EMBL" id="HIV62210.1"/>
    </source>
</evidence>
<feature type="transmembrane region" description="Helical" evidence="1">
    <location>
        <begin position="501"/>
        <end position="526"/>
    </location>
</feature>
<keyword evidence="1" id="KW-0472">Membrane</keyword>
<evidence type="ECO:0000313" key="3">
    <source>
        <dbReference type="Proteomes" id="UP000886808"/>
    </source>
</evidence>
<accession>A0A9D1PIE4</accession>
<reference evidence="2" key="2">
    <citation type="submission" date="2021-04" db="EMBL/GenBank/DDBJ databases">
        <authorList>
            <person name="Gilroy R."/>
        </authorList>
    </citation>
    <scope>NUCLEOTIDE SEQUENCE</scope>
    <source>
        <strain evidence="2">CHK193-4272</strain>
    </source>
</reference>
<feature type="transmembrane region" description="Helical" evidence="1">
    <location>
        <begin position="401"/>
        <end position="418"/>
    </location>
</feature>
<dbReference type="EMBL" id="DXIE01000031">
    <property type="protein sequence ID" value="HIV62210.1"/>
    <property type="molecule type" value="Genomic_DNA"/>
</dbReference>
<feature type="transmembrane region" description="Helical" evidence="1">
    <location>
        <begin position="430"/>
        <end position="449"/>
    </location>
</feature>
<feature type="transmembrane region" description="Helical" evidence="1">
    <location>
        <begin position="359"/>
        <end position="381"/>
    </location>
</feature>
<feature type="transmembrane region" description="Helical" evidence="1">
    <location>
        <begin position="532"/>
        <end position="553"/>
    </location>
</feature>
<feature type="transmembrane region" description="Helical" evidence="1">
    <location>
        <begin position="326"/>
        <end position="347"/>
    </location>
</feature>
<gene>
    <name evidence="2" type="ORF">H9746_05120</name>
</gene>
<reference evidence="2" key="1">
    <citation type="journal article" date="2021" name="PeerJ">
        <title>Extensive microbial diversity within the chicken gut microbiome revealed by metagenomics and culture.</title>
        <authorList>
            <person name="Gilroy R."/>
            <person name="Ravi A."/>
            <person name="Getino M."/>
            <person name="Pursley I."/>
            <person name="Horton D.L."/>
            <person name="Alikhan N.F."/>
            <person name="Baker D."/>
            <person name="Gharbi K."/>
            <person name="Hall N."/>
            <person name="Watson M."/>
            <person name="Adriaenssens E.M."/>
            <person name="Foster-Nyarko E."/>
            <person name="Jarju S."/>
            <person name="Secka A."/>
            <person name="Antonio M."/>
            <person name="Oren A."/>
            <person name="Chaudhuri R.R."/>
            <person name="La Ragione R."/>
            <person name="Hildebrand F."/>
            <person name="Pallen M.J."/>
        </authorList>
    </citation>
    <scope>NUCLEOTIDE SEQUENCE</scope>
    <source>
        <strain evidence="2">CHK193-4272</strain>
    </source>
</reference>
<feature type="transmembrane region" description="Helical" evidence="1">
    <location>
        <begin position="9"/>
        <end position="26"/>
    </location>
</feature>
<comment type="caution">
    <text evidence="2">The sequence shown here is derived from an EMBL/GenBank/DDBJ whole genome shotgun (WGS) entry which is preliminary data.</text>
</comment>
<protein>
    <submittedName>
        <fullName evidence="2">Uncharacterized protein</fullName>
    </submittedName>
</protein>
<keyword evidence="1" id="KW-0812">Transmembrane</keyword>
<dbReference type="Proteomes" id="UP000886808">
    <property type="component" value="Unassembled WGS sequence"/>
</dbReference>
<proteinExistence type="predicted"/>
<feature type="transmembrane region" description="Helical" evidence="1">
    <location>
        <begin position="256"/>
        <end position="277"/>
    </location>
</feature>
<dbReference type="AlphaFoldDB" id="A0A9D1PIE4"/>
<organism evidence="2 3">
    <name type="scientific">Candidatus Butyricicoccus avistercoris</name>
    <dbReference type="NCBI Taxonomy" id="2838518"/>
    <lineage>
        <taxon>Bacteria</taxon>
        <taxon>Bacillati</taxon>
        <taxon>Bacillota</taxon>
        <taxon>Clostridia</taxon>
        <taxon>Eubacteriales</taxon>
        <taxon>Butyricicoccaceae</taxon>
        <taxon>Butyricicoccus</taxon>
    </lineage>
</organism>
<sequence>MKNLRRNPIFYIVLIIGILSAGFIVFQRSSMENKDNHIAGAMEFADICTLSEKGGLTVDDWLKPLTGSGMEYLIVSEDTALDTEPYLQKYGLKSVWLDSGKEFPQNITEPDLVIPDVKGDLTIDDINSDVPLGLIENNTRTGLNLPDTMENITAQELLDKNIEPVKVLYLYKGYRYMWNEQIGGDEVEALIFRAVTDRSARFIWLEGMTDKTFKNTALDPYDYSGIFDKLAVRLAERGLVFGNDFSVRVPNNVPNIAIGLAGLTSVALTVLFFAMLIKNDIVINLIFFTIVIKKDINKIFNVLLIAGSAFCIIACYIIPINTYQTLASIYTAVLIPCIAGVYLRNLYFTESNKSDYLRYIVYSIAFLIGSIAGGLLIGSFLSTEGYLLEFYIYKGVKLSQFIPLAFTIALFGLVAIKMPKPKQTNKLLKFLPIITTVVIIGGVVIIMLIRSGDVKSTPKIEEFIRDFLENTLYTRPRTKEFACAWPSIAVFLWSQKRKLSFLALPFGMISVITTVSIVNTFCHIYTVLPVSIIRTFLGFGIGFIIGVIAILVLNTLEKLFTKFILPKLN</sequence>